<comment type="caution">
    <text evidence="3">The sequence shown here is derived from an EMBL/GenBank/DDBJ whole genome shotgun (WGS) entry which is preliminary data.</text>
</comment>
<sequence>MPEKLGSNQVNGAQVDIQIKGYSNPNNLVSNTTTCACTTQCVFFLNADQQNACKFAFVTIISSADQSVQYYSTDFFAFNQQMDPRVGNWSAPISFQMTSKPVAIDVFVYQLGVAITLPQNGVQNLAYYDRVMLVDSFVVNVFTYNASTGTAVNDVLPGKIIGTSMNIGWSVKCINGMLGNNCNLICGVTPDTFATTFSPNNAIIPPLRTTSVTDSTTLCKDTVTGVYNSCRYNAGRTQVVECTTCVNGVTPNSTCNSIFTDVTQDDMVSYAFRTWTIVLGCLLGLAVLVILCLIISYIIVRNREKEEIDYKEYKPNPYNLPPASQQTAAASRPLLDDEWQTAPRRPIQPPLPPHQQQEHDRASDDSYRNNGHAATTQSRQEH</sequence>
<evidence type="ECO:0008006" key="5">
    <source>
        <dbReference type="Google" id="ProtNLM"/>
    </source>
</evidence>
<feature type="transmembrane region" description="Helical" evidence="2">
    <location>
        <begin position="275"/>
        <end position="300"/>
    </location>
</feature>
<feature type="compositionally biased region" description="Basic and acidic residues" evidence="1">
    <location>
        <begin position="356"/>
        <end position="367"/>
    </location>
</feature>
<keyword evidence="2" id="KW-0812">Transmembrane</keyword>
<evidence type="ECO:0000256" key="1">
    <source>
        <dbReference type="SAM" id="MobiDB-lite"/>
    </source>
</evidence>
<keyword evidence="4" id="KW-1185">Reference proteome</keyword>
<dbReference type="EMBL" id="BTSX01000006">
    <property type="protein sequence ID" value="GMT06334.1"/>
    <property type="molecule type" value="Genomic_DNA"/>
</dbReference>
<feature type="region of interest" description="Disordered" evidence="1">
    <location>
        <begin position="313"/>
        <end position="382"/>
    </location>
</feature>
<evidence type="ECO:0000256" key="2">
    <source>
        <dbReference type="SAM" id="Phobius"/>
    </source>
</evidence>
<keyword evidence="2" id="KW-1133">Transmembrane helix</keyword>
<evidence type="ECO:0000313" key="4">
    <source>
        <dbReference type="Proteomes" id="UP001432027"/>
    </source>
</evidence>
<dbReference type="AlphaFoldDB" id="A0AAV5UH90"/>
<dbReference type="Proteomes" id="UP001432027">
    <property type="component" value="Unassembled WGS sequence"/>
</dbReference>
<organism evidence="3 4">
    <name type="scientific">Pristionchus entomophagus</name>
    <dbReference type="NCBI Taxonomy" id="358040"/>
    <lineage>
        <taxon>Eukaryota</taxon>
        <taxon>Metazoa</taxon>
        <taxon>Ecdysozoa</taxon>
        <taxon>Nematoda</taxon>
        <taxon>Chromadorea</taxon>
        <taxon>Rhabditida</taxon>
        <taxon>Rhabditina</taxon>
        <taxon>Diplogasteromorpha</taxon>
        <taxon>Diplogasteroidea</taxon>
        <taxon>Neodiplogasteridae</taxon>
        <taxon>Pristionchus</taxon>
    </lineage>
</organism>
<reference evidence="3" key="1">
    <citation type="submission" date="2023-10" db="EMBL/GenBank/DDBJ databases">
        <title>Genome assembly of Pristionchus species.</title>
        <authorList>
            <person name="Yoshida K."/>
            <person name="Sommer R.J."/>
        </authorList>
    </citation>
    <scope>NUCLEOTIDE SEQUENCE</scope>
    <source>
        <strain evidence="3">RS0144</strain>
    </source>
</reference>
<feature type="non-terminal residue" evidence="3">
    <location>
        <position position="382"/>
    </location>
</feature>
<accession>A0AAV5UH90</accession>
<protein>
    <recommendedName>
        <fullName evidence="5">Transmembrane protein</fullName>
    </recommendedName>
</protein>
<gene>
    <name evidence="3" type="ORF">PENTCL1PPCAC_28508</name>
</gene>
<proteinExistence type="predicted"/>
<feature type="compositionally biased region" description="Polar residues" evidence="1">
    <location>
        <begin position="368"/>
        <end position="382"/>
    </location>
</feature>
<name>A0AAV5UH90_9BILA</name>
<evidence type="ECO:0000313" key="3">
    <source>
        <dbReference type="EMBL" id="GMT06334.1"/>
    </source>
</evidence>
<keyword evidence="2" id="KW-0472">Membrane</keyword>